<dbReference type="InterPro" id="IPR025272">
    <property type="entry name" value="SocA_Panacea"/>
</dbReference>
<dbReference type="EMBL" id="JALGAR010000006">
    <property type="protein sequence ID" value="MCI4659548.1"/>
    <property type="molecule type" value="Genomic_DNA"/>
</dbReference>
<protein>
    <submittedName>
        <fullName evidence="2">DUF4065 domain-containing protein</fullName>
    </submittedName>
</protein>
<dbReference type="RefSeq" id="WP_243013040.1">
    <property type="nucleotide sequence ID" value="NZ_JALGAR010000006.1"/>
</dbReference>
<evidence type="ECO:0000313" key="2">
    <source>
        <dbReference type="EMBL" id="MCI4659548.1"/>
    </source>
</evidence>
<comment type="caution">
    <text evidence="2">The sequence shown here is derived from an EMBL/GenBank/DDBJ whole genome shotgun (WGS) entry which is preliminary data.</text>
</comment>
<dbReference type="Pfam" id="PF13274">
    <property type="entry name" value="SocA_Panacea"/>
    <property type="match status" value="1"/>
</dbReference>
<evidence type="ECO:0000259" key="1">
    <source>
        <dbReference type="Pfam" id="PF13274"/>
    </source>
</evidence>
<reference evidence="2" key="1">
    <citation type="submission" date="2022-03" db="EMBL/GenBank/DDBJ databases">
        <title>Cryobacterium sp. nov. strain ZS14-85, isolated from Antarctic soil.</title>
        <authorList>
            <person name="Li J."/>
            <person name="Niu G."/>
        </authorList>
    </citation>
    <scope>NUCLEOTIDE SEQUENCE</scope>
    <source>
        <strain evidence="2">ZS14-85</strain>
    </source>
</reference>
<name>A0AA41R002_9MICO</name>
<keyword evidence="3" id="KW-1185">Reference proteome</keyword>
<organism evidence="2 3">
    <name type="scientific">Cryobacterium zhongshanensis</name>
    <dbReference type="NCBI Taxonomy" id="2928153"/>
    <lineage>
        <taxon>Bacteria</taxon>
        <taxon>Bacillati</taxon>
        <taxon>Actinomycetota</taxon>
        <taxon>Actinomycetes</taxon>
        <taxon>Micrococcales</taxon>
        <taxon>Microbacteriaceae</taxon>
        <taxon>Cryobacterium</taxon>
    </lineage>
</organism>
<proteinExistence type="predicted"/>
<sequence>MTEHAHHQLVDAGVAAEIPTASHGETAAPGETGTVSIFDVAEYILAEKGEMSTMKLQKLLYFAQAWAITWTGEPLFAEDFEAWASGPVCRELYEMHQGEYSVGPGYFTAKLLAAKEALDLAESSVQ</sequence>
<evidence type="ECO:0000313" key="3">
    <source>
        <dbReference type="Proteomes" id="UP001165341"/>
    </source>
</evidence>
<dbReference type="Proteomes" id="UP001165341">
    <property type="component" value="Unassembled WGS sequence"/>
</dbReference>
<accession>A0AA41R002</accession>
<dbReference type="AlphaFoldDB" id="A0AA41R002"/>
<feature type="domain" description="Antitoxin SocA-like Panacea" evidence="1">
    <location>
        <begin position="56"/>
        <end position="98"/>
    </location>
</feature>
<gene>
    <name evidence="2" type="ORF">MQH31_17230</name>
</gene>